<evidence type="ECO:0000256" key="3">
    <source>
        <dbReference type="ARBA" id="ARBA00022989"/>
    </source>
</evidence>
<evidence type="ECO:0000256" key="6">
    <source>
        <dbReference type="SAM" id="Phobius"/>
    </source>
</evidence>
<accession>A0A3D9ZA43</accession>
<comment type="subcellular location">
    <subcellularLocation>
        <location evidence="1">Membrane</location>
        <topology evidence="1">Multi-pass membrane protein</topology>
    </subcellularLocation>
</comment>
<dbReference type="Proteomes" id="UP000256913">
    <property type="component" value="Unassembled WGS sequence"/>
</dbReference>
<reference evidence="10 11" key="1">
    <citation type="submission" date="2018-08" db="EMBL/GenBank/DDBJ databases">
        <title>Sequencing the genomes of 1000 actinobacteria strains.</title>
        <authorList>
            <person name="Klenk H.-P."/>
        </authorList>
    </citation>
    <scope>NUCLEOTIDE SEQUENCE [LARGE SCALE GENOMIC DNA]</scope>
    <source>
        <strain evidence="10 11">DSM 44099</strain>
    </source>
</reference>
<dbReference type="SUPFAM" id="SSF52777">
    <property type="entry name" value="CoA-dependent acyltransferases"/>
    <property type="match status" value="2"/>
</dbReference>
<evidence type="ECO:0000256" key="5">
    <source>
        <dbReference type="SAM" id="MobiDB-lite"/>
    </source>
</evidence>
<comment type="caution">
    <text evidence="10">The sequence shown here is derived from an EMBL/GenBank/DDBJ whole genome shotgun (WGS) entry which is preliminary data.</text>
</comment>
<dbReference type="Pfam" id="PF03007">
    <property type="entry name" value="WS_DGAT_cat"/>
    <property type="match status" value="1"/>
</dbReference>
<evidence type="ECO:0000259" key="7">
    <source>
        <dbReference type="Pfam" id="PF03007"/>
    </source>
</evidence>
<feature type="transmembrane region" description="Helical" evidence="6">
    <location>
        <begin position="99"/>
        <end position="116"/>
    </location>
</feature>
<evidence type="ECO:0000313" key="10">
    <source>
        <dbReference type="EMBL" id="REF94155.1"/>
    </source>
</evidence>
<dbReference type="InterPro" id="IPR026841">
    <property type="entry name" value="Aur1/Ipt1"/>
</dbReference>
<dbReference type="PANTHER" id="PTHR31310">
    <property type="match status" value="1"/>
</dbReference>
<feature type="transmembrane region" description="Helical" evidence="6">
    <location>
        <begin position="234"/>
        <end position="252"/>
    </location>
</feature>
<dbReference type="Gene3D" id="3.30.559.30">
    <property type="entry name" value="Nonribosomal peptide synthetase, condensation domain"/>
    <property type="match status" value="1"/>
</dbReference>
<feature type="domain" description="O-acyltransferase WSD1 C-terminal" evidence="8">
    <location>
        <begin position="527"/>
        <end position="671"/>
    </location>
</feature>
<dbReference type="OrthoDB" id="9810950at2"/>
<feature type="transmembrane region" description="Helical" evidence="6">
    <location>
        <begin position="34"/>
        <end position="52"/>
    </location>
</feature>
<feature type="transmembrane region" description="Helical" evidence="6">
    <location>
        <begin position="128"/>
        <end position="146"/>
    </location>
</feature>
<name>A0A3D9ZA43_9ACTN</name>
<organism evidence="10 11">
    <name type="scientific">Asanoa ferruginea</name>
    <dbReference type="NCBI Taxonomy" id="53367"/>
    <lineage>
        <taxon>Bacteria</taxon>
        <taxon>Bacillati</taxon>
        <taxon>Actinomycetota</taxon>
        <taxon>Actinomycetes</taxon>
        <taxon>Micromonosporales</taxon>
        <taxon>Micromonosporaceae</taxon>
        <taxon>Asanoa</taxon>
    </lineage>
</organism>
<feature type="domain" description="O-acyltransferase WSD1-like N-terminal" evidence="7">
    <location>
        <begin position="262"/>
        <end position="423"/>
    </location>
</feature>
<evidence type="ECO:0000259" key="9">
    <source>
        <dbReference type="Pfam" id="PF14378"/>
    </source>
</evidence>
<feature type="domain" description="Inositolphosphotransferase Aur1/Ipt1" evidence="9">
    <location>
        <begin position="65"/>
        <end position="245"/>
    </location>
</feature>
<dbReference type="InterPro" id="IPR023213">
    <property type="entry name" value="CAT-like_dom_sf"/>
</dbReference>
<dbReference type="EMBL" id="QUMQ01000001">
    <property type="protein sequence ID" value="REF94155.1"/>
    <property type="molecule type" value="Genomic_DNA"/>
</dbReference>
<sequence length="709" mass="76731">MHLKRGPQPPAWGSPDGAADVRANRPRPPLRRELFIYLAVVLLYAGVSRGGGPFREGLALSHGRSLLDLERFLHIDVERTLNAWLVPRGALSVVANYDYAFTYVVTSFGLLILLYLRKSPWYRWARSSFALINLIGISIFAIFPAAPPRLLPGEGFVDTVTAGGTFGSWGSPLTADANHLAAMPSLHVAWALWFSVVVSSIFAGRWWVKALCALLVTMTTIVIMATANHYVLDAVGGALVVLVSLGVMTLVTDKPNTKRPRLDPADAFFLHAETVSGDAQHVGGVIVMRDQRDGAAFRTALLSRFRSNLDRMPRFRHRVAEGSFWRRPRWEPAGDIDWDWHLPVKDLRGPDGRPGGQAALEAFVADLQRTPLPRDRPLWRFYTVTGSAAGEVVVVLTVHHVVSDGMATIFTATRLFEPLPDPAGADLPRLGLFKRIGAAVTGIAQLAGDGVATRRLPSGSPRDRDYGMSRVPTALARELAKAYGVRVSDLILSASAGALKRLLPASTGDLRVSVPLTMRSPTDQSAGNVTAAVLMDLPMGPDDEVERLAETARRSGRLRSGTRAMGGRFIIGTATGALPPPLQRWFAQVVYGKRFFEAIVSNMVGPTGAYQLAGGDVHWVHPVVPLAPGAPLAVGIIGWDRCLDIGISADPALGADAHRLAAAMVAVIDELSQRTGAAGARPRTRFSEEFGPFWPVFRDEGIPVRKDVS</sequence>
<dbReference type="CDD" id="cd03386">
    <property type="entry name" value="PAP2_Aur1_like"/>
    <property type="match status" value="1"/>
</dbReference>
<evidence type="ECO:0000256" key="2">
    <source>
        <dbReference type="ARBA" id="ARBA00022692"/>
    </source>
</evidence>
<feature type="transmembrane region" description="Helical" evidence="6">
    <location>
        <begin position="181"/>
        <end position="203"/>
    </location>
</feature>
<feature type="region of interest" description="Disordered" evidence="5">
    <location>
        <begin position="1"/>
        <end position="20"/>
    </location>
</feature>
<dbReference type="Pfam" id="PF06974">
    <property type="entry name" value="WS_DGAT_C"/>
    <property type="match status" value="1"/>
</dbReference>
<proteinExistence type="predicted"/>
<dbReference type="Gene3D" id="3.30.559.10">
    <property type="entry name" value="Chloramphenicol acetyltransferase-like domain"/>
    <property type="match status" value="1"/>
</dbReference>
<evidence type="ECO:0000313" key="11">
    <source>
        <dbReference type="Proteomes" id="UP000256913"/>
    </source>
</evidence>
<dbReference type="AlphaFoldDB" id="A0A3D9ZA43"/>
<gene>
    <name evidence="10" type="ORF">DFJ67_0068</name>
</gene>
<keyword evidence="2 6" id="KW-0812">Transmembrane</keyword>
<dbReference type="InterPro" id="IPR052185">
    <property type="entry name" value="IPC_Synthase-Related"/>
</dbReference>
<keyword evidence="3 6" id="KW-1133">Transmembrane helix</keyword>
<keyword evidence="11" id="KW-1185">Reference proteome</keyword>
<dbReference type="InterPro" id="IPR009721">
    <property type="entry name" value="O-acyltransferase_WSD1_C"/>
</dbReference>
<dbReference type="GO" id="GO:0045017">
    <property type="term" value="P:glycerolipid biosynthetic process"/>
    <property type="evidence" value="ECO:0007669"/>
    <property type="project" value="InterPro"/>
</dbReference>
<dbReference type="InterPro" id="IPR004255">
    <property type="entry name" value="O-acyltransferase_WSD1_N"/>
</dbReference>
<dbReference type="GO" id="GO:0004144">
    <property type="term" value="F:diacylglycerol O-acyltransferase activity"/>
    <property type="evidence" value="ECO:0007669"/>
    <property type="project" value="InterPro"/>
</dbReference>
<evidence type="ECO:0000256" key="4">
    <source>
        <dbReference type="ARBA" id="ARBA00023136"/>
    </source>
</evidence>
<protein>
    <submittedName>
        <fullName evidence="10">NRPS condensation-like uncharacterized protein</fullName>
    </submittedName>
</protein>
<keyword evidence="4 6" id="KW-0472">Membrane</keyword>
<dbReference type="Pfam" id="PF14378">
    <property type="entry name" value="PAP2_3"/>
    <property type="match status" value="1"/>
</dbReference>
<dbReference type="PANTHER" id="PTHR31310:SF7">
    <property type="entry name" value="PA-PHOSPHATASE RELATED-FAMILY PROTEIN DDB_G0268928"/>
    <property type="match status" value="1"/>
</dbReference>
<evidence type="ECO:0000259" key="8">
    <source>
        <dbReference type="Pfam" id="PF06974"/>
    </source>
</evidence>
<evidence type="ECO:0000256" key="1">
    <source>
        <dbReference type="ARBA" id="ARBA00004141"/>
    </source>
</evidence>
<dbReference type="GO" id="GO:0016020">
    <property type="term" value="C:membrane"/>
    <property type="evidence" value="ECO:0007669"/>
    <property type="project" value="UniProtKB-SubCell"/>
</dbReference>